<dbReference type="Proteomes" id="UP000472268">
    <property type="component" value="Unplaced"/>
</dbReference>
<evidence type="ECO:0000256" key="4">
    <source>
        <dbReference type="ARBA" id="ARBA00022692"/>
    </source>
</evidence>
<dbReference type="AlphaFoldDB" id="A0A673VHJ4"/>
<protein>
    <recommendedName>
        <fullName evidence="14">Interleukin-3 receptor subunit alpha</fullName>
    </recommendedName>
</protein>
<reference evidence="18" key="2">
    <citation type="submission" date="2025-09" db="UniProtKB">
        <authorList>
            <consortium name="Ensembl"/>
        </authorList>
    </citation>
    <scope>IDENTIFICATION</scope>
</reference>
<proteinExistence type="inferred from homology"/>
<feature type="compositionally biased region" description="Basic and acidic residues" evidence="15">
    <location>
        <begin position="348"/>
        <end position="367"/>
    </location>
</feature>
<evidence type="ECO:0000256" key="1">
    <source>
        <dbReference type="ARBA" id="ARBA00004251"/>
    </source>
</evidence>
<feature type="transmembrane region" description="Helical" evidence="16">
    <location>
        <begin position="246"/>
        <end position="267"/>
    </location>
</feature>
<keyword evidence="6" id="KW-0832">Ubl conjugation</keyword>
<evidence type="ECO:0000256" key="7">
    <source>
        <dbReference type="ARBA" id="ARBA00022989"/>
    </source>
</evidence>
<dbReference type="PROSITE" id="PS01356">
    <property type="entry name" value="HEMATOPO_REC_S_F2"/>
    <property type="match status" value="1"/>
</dbReference>
<evidence type="ECO:0000256" key="16">
    <source>
        <dbReference type="SAM" id="Phobius"/>
    </source>
</evidence>
<feature type="region of interest" description="Disordered" evidence="15">
    <location>
        <begin position="298"/>
        <end position="395"/>
    </location>
</feature>
<comment type="function">
    <text evidence="12">Cell surface receptor for IL3 expressed on hematopoietic progenitor cells, monocytes and B-lymphocytes that controls the production and differentiation of hematopoietic progenitor cells into lineage-restricted cells. Ligand stimulation rapidly induces hetrodimerization with IL3RB, phosphorylation and enzyme activity of effector proteins such as JAK2 and PI3K that play a role in signaling cell proliferation and differentiation. Activation of JAK2 leads to STAT5-mediated transcriptional program.</text>
</comment>
<dbReference type="CTD" id="3563"/>
<evidence type="ECO:0000256" key="13">
    <source>
        <dbReference type="ARBA" id="ARBA00065508"/>
    </source>
</evidence>
<keyword evidence="7 16" id="KW-1133">Transmembrane helix</keyword>
<dbReference type="Ensembl" id="ENSSSUT00005041399.1">
    <property type="protein sequence ID" value="ENSSSUP00005036364.1"/>
    <property type="gene ID" value="ENSSSUG00005023239.1"/>
</dbReference>
<feature type="compositionally biased region" description="Gly residues" evidence="15">
    <location>
        <begin position="333"/>
        <end position="344"/>
    </location>
</feature>
<dbReference type="GO" id="GO:0004912">
    <property type="term" value="F:interleukin-3 receptor activity"/>
    <property type="evidence" value="ECO:0007669"/>
    <property type="project" value="UniProtKB-ARBA"/>
</dbReference>
<dbReference type="GeneID" id="115284288"/>
<keyword evidence="11" id="KW-0325">Glycoprotein</keyword>
<gene>
    <name evidence="18" type="primary">IL3RA</name>
</gene>
<evidence type="ECO:0000256" key="8">
    <source>
        <dbReference type="ARBA" id="ARBA00023136"/>
    </source>
</evidence>
<keyword evidence="10" id="KW-0675">Receptor</keyword>
<evidence type="ECO:0000256" key="5">
    <source>
        <dbReference type="ARBA" id="ARBA00022729"/>
    </source>
</evidence>
<comment type="similarity">
    <text evidence="2">Belongs to the type I cytokine receptor family. Type 5 subfamily.</text>
</comment>
<feature type="domain" description="Type I cytokine receptor cytokine-binding" evidence="17">
    <location>
        <begin position="56"/>
        <end position="145"/>
    </location>
</feature>
<keyword evidence="4 16" id="KW-0812">Transmembrane</keyword>
<organism evidence="18 19">
    <name type="scientific">Suricata suricatta</name>
    <name type="common">Meerkat</name>
    <dbReference type="NCBI Taxonomy" id="37032"/>
    <lineage>
        <taxon>Eukaryota</taxon>
        <taxon>Metazoa</taxon>
        <taxon>Chordata</taxon>
        <taxon>Craniata</taxon>
        <taxon>Vertebrata</taxon>
        <taxon>Euteleostomi</taxon>
        <taxon>Mammalia</taxon>
        <taxon>Eutheria</taxon>
        <taxon>Laurasiatheria</taxon>
        <taxon>Carnivora</taxon>
        <taxon>Feliformia</taxon>
        <taxon>Herpestidae</taxon>
        <taxon>Suricata</taxon>
    </lineage>
</organism>
<evidence type="ECO:0000256" key="11">
    <source>
        <dbReference type="ARBA" id="ARBA00023180"/>
    </source>
</evidence>
<accession>A0A673VHJ4</accession>
<dbReference type="SUPFAM" id="SSF49265">
    <property type="entry name" value="Fibronectin type III"/>
    <property type="match status" value="1"/>
</dbReference>
<feature type="compositionally biased region" description="Gly residues" evidence="15">
    <location>
        <begin position="368"/>
        <end position="380"/>
    </location>
</feature>
<reference evidence="18" key="1">
    <citation type="submission" date="2025-08" db="UniProtKB">
        <authorList>
            <consortium name="Ensembl"/>
        </authorList>
    </citation>
    <scope>IDENTIFICATION</scope>
</reference>
<evidence type="ECO:0000259" key="17">
    <source>
        <dbReference type="Pfam" id="PF09240"/>
    </source>
</evidence>
<dbReference type="InterPro" id="IPR015321">
    <property type="entry name" value="TypeI_recpt_CBD"/>
</dbReference>
<evidence type="ECO:0000256" key="10">
    <source>
        <dbReference type="ARBA" id="ARBA00023170"/>
    </source>
</evidence>
<dbReference type="Pfam" id="PF09240">
    <property type="entry name" value="IL6Ra-bind"/>
    <property type="match status" value="1"/>
</dbReference>
<evidence type="ECO:0000313" key="18">
    <source>
        <dbReference type="Ensembl" id="ENSSSUP00005036364.1"/>
    </source>
</evidence>
<comment type="subcellular location">
    <subcellularLocation>
        <location evidence="1">Cell membrane</location>
        <topology evidence="1">Single-pass type I membrane protein</topology>
    </subcellularLocation>
</comment>
<dbReference type="RefSeq" id="XP_029786838.1">
    <property type="nucleotide sequence ID" value="XM_029930978.1"/>
</dbReference>
<evidence type="ECO:0000256" key="6">
    <source>
        <dbReference type="ARBA" id="ARBA00022843"/>
    </source>
</evidence>
<keyword evidence="9" id="KW-1015">Disulfide bond</keyword>
<dbReference type="Gene3D" id="2.60.40.3850">
    <property type="match status" value="1"/>
</dbReference>
<name>A0A673VHJ4_SURSU</name>
<evidence type="ECO:0000256" key="12">
    <source>
        <dbReference type="ARBA" id="ARBA00056770"/>
    </source>
</evidence>
<keyword evidence="5" id="KW-0732">Signal</keyword>
<dbReference type="PANTHER" id="PTHR23037:SF46">
    <property type="entry name" value="INTERLEUKIN 5 RECEPTOR SUBUNIT ALPHA"/>
    <property type="match status" value="1"/>
</dbReference>
<dbReference type="Gene3D" id="2.60.40.10">
    <property type="entry name" value="Immunoglobulins"/>
    <property type="match status" value="2"/>
</dbReference>
<evidence type="ECO:0000256" key="14">
    <source>
        <dbReference type="ARBA" id="ARBA00074205"/>
    </source>
</evidence>
<keyword evidence="3" id="KW-1003">Cell membrane</keyword>
<comment type="subunit">
    <text evidence="13">Interacts with IL3. Heterodimer of an alpha and a beta subunit. The beta subunit is common to the IL3, IL5 and GM-CSF receptors.</text>
</comment>
<dbReference type="OrthoDB" id="9835959at2759"/>
<dbReference type="FunFam" id="2.60.40.10:FF:002832">
    <property type="entry name" value="Interleukin-3 receptor subunit alpha"/>
    <property type="match status" value="1"/>
</dbReference>
<dbReference type="InterPro" id="IPR013783">
    <property type="entry name" value="Ig-like_fold"/>
</dbReference>
<evidence type="ECO:0000256" key="15">
    <source>
        <dbReference type="SAM" id="MobiDB-lite"/>
    </source>
</evidence>
<evidence type="ECO:0000256" key="3">
    <source>
        <dbReference type="ARBA" id="ARBA00022475"/>
    </source>
</evidence>
<keyword evidence="8 16" id="KW-0472">Membrane</keyword>
<evidence type="ECO:0000256" key="2">
    <source>
        <dbReference type="ARBA" id="ARBA00008159"/>
    </source>
</evidence>
<dbReference type="InterPro" id="IPR003532">
    <property type="entry name" value="Short_hematopoietin_rcpt_2_CS"/>
</dbReference>
<dbReference type="GO" id="GO:0009897">
    <property type="term" value="C:external side of plasma membrane"/>
    <property type="evidence" value="ECO:0007669"/>
    <property type="project" value="TreeGrafter"/>
</dbReference>
<keyword evidence="19" id="KW-1185">Reference proteome</keyword>
<dbReference type="InterPro" id="IPR036116">
    <property type="entry name" value="FN3_sf"/>
</dbReference>
<evidence type="ECO:0000313" key="19">
    <source>
        <dbReference type="Proteomes" id="UP000472268"/>
    </source>
</evidence>
<dbReference type="PANTHER" id="PTHR23037">
    <property type="entry name" value="CYTOKINE RECEPTOR"/>
    <property type="match status" value="1"/>
</dbReference>
<evidence type="ECO:0000256" key="9">
    <source>
        <dbReference type="ARBA" id="ARBA00023157"/>
    </source>
</evidence>
<sequence length="395" mass="42699">MTLCPQAVNNSYCPFYVLPFCEVNNYTVSSTQEPWFSVGIRYPTPDGNPAAAAQRLGCLVHDVRFLTCSWQVGSEAPGDVQYRLFLQDLGTYQLEECPQYGVDARGTHVRCQFTNVSRLGGHVQVLVNGSSPSTRVPCSELTVEPGEIERLSLPKISGTCNQSYSTMEWKVFSYFHHRFRYELEIQKGSDPPYTEQLLQNSYVLPNPGTYVARLRAGKFFRTVWSEWSAPQRFDCDSGDDLHFRDWLTTALILLGALLTVGLGVVLCGRSLPPTDKRTLGPRCCPGTPSVLGSLVLAAPETLPPHPPHEGPHQRQPAEQQAGDLGGQQSKPGGLPGGGGAGSGGNMKPELHGHCRSLDSQELDHGAREGGVGSGTGGGTGLPSASSTSCHQRGML</sequence>